<comment type="caution">
    <text evidence="1">The sequence shown here is derived from an EMBL/GenBank/DDBJ whole genome shotgun (WGS) entry which is preliminary data.</text>
</comment>
<dbReference type="AlphaFoldDB" id="A0A0J6S1D0"/>
<sequence length="70" mass="8082">MRQEPLLPLIEEAIDRYRRGSEEPVRHPIDDQAFIVAFDEALATLTVTHNGRVVYRSRHAKSVDHQHPVP</sequence>
<dbReference type="PATRIC" id="fig|270351.6.peg.4595"/>
<organism evidence="1 2">
    <name type="scientific">Methylobacterium aquaticum</name>
    <dbReference type="NCBI Taxonomy" id="270351"/>
    <lineage>
        <taxon>Bacteria</taxon>
        <taxon>Pseudomonadati</taxon>
        <taxon>Pseudomonadota</taxon>
        <taxon>Alphaproteobacteria</taxon>
        <taxon>Hyphomicrobiales</taxon>
        <taxon>Methylobacteriaceae</taxon>
        <taxon>Methylobacterium</taxon>
    </lineage>
</organism>
<dbReference type="EMBL" id="LABX01000302">
    <property type="protein sequence ID" value="KMO27454.1"/>
    <property type="molecule type" value="Genomic_DNA"/>
</dbReference>
<reference evidence="1 2" key="1">
    <citation type="submission" date="2015-03" db="EMBL/GenBank/DDBJ databases">
        <title>Genome sequencing of Methylobacterium aquaticum DSM16371 type strain.</title>
        <authorList>
            <person name="Chaudhry V."/>
            <person name="Patil P.B."/>
        </authorList>
    </citation>
    <scope>NUCLEOTIDE SEQUENCE [LARGE SCALE GENOMIC DNA]</scope>
    <source>
        <strain evidence="1 2">DSM 16371</strain>
    </source>
</reference>
<evidence type="ECO:0000313" key="2">
    <source>
        <dbReference type="Proteomes" id="UP000035929"/>
    </source>
</evidence>
<name>A0A0J6S1D0_9HYPH</name>
<dbReference type="Proteomes" id="UP000035929">
    <property type="component" value="Unassembled WGS sequence"/>
</dbReference>
<protein>
    <submittedName>
        <fullName evidence="1">Uncharacterized protein</fullName>
    </submittedName>
</protein>
<evidence type="ECO:0000313" key="1">
    <source>
        <dbReference type="EMBL" id="KMO27454.1"/>
    </source>
</evidence>
<proteinExistence type="predicted"/>
<accession>A0A0J6S1D0</accession>
<gene>
    <name evidence="1" type="ORF">VP06_30615</name>
</gene>